<reference evidence="1" key="1">
    <citation type="submission" date="2019-07" db="EMBL/GenBank/DDBJ databases">
        <authorList>
            <person name="De-Chao Zhang Q."/>
        </authorList>
    </citation>
    <scope>NUCLEOTIDE SEQUENCE</scope>
    <source>
        <strain evidence="1">TP-CH-4</strain>
    </source>
</reference>
<protein>
    <recommendedName>
        <fullName evidence="3">DUF4136 domain-containing protein</fullName>
    </recommendedName>
</protein>
<accession>A0A967ATL9</accession>
<evidence type="ECO:0000313" key="1">
    <source>
        <dbReference type="EMBL" id="NHF59707.1"/>
    </source>
</evidence>
<gene>
    <name evidence="1" type="ORF">FK220_010165</name>
</gene>
<reference evidence="1" key="2">
    <citation type="submission" date="2020-03" db="EMBL/GenBank/DDBJ databases">
        <title>Flavobacteriaceae bacterium strain TP-CH-4, a member of the family Flavobacteriaceae isolated from a deep-sea seamount.</title>
        <authorList>
            <person name="Zhang D.-C."/>
        </authorList>
    </citation>
    <scope>NUCLEOTIDE SEQUENCE</scope>
    <source>
        <strain evidence="1">TP-CH-4</strain>
    </source>
</reference>
<dbReference type="Proteomes" id="UP000707206">
    <property type="component" value="Unassembled WGS sequence"/>
</dbReference>
<dbReference type="RefSeq" id="WP_152574197.1">
    <property type="nucleotide sequence ID" value="NZ_VIKU02000002.1"/>
</dbReference>
<organism evidence="1 2">
    <name type="scientific">Pelagihabitans pacificus</name>
    <dbReference type="NCBI Taxonomy" id="2696054"/>
    <lineage>
        <taxon>Bacteria</taxon>
        <taxon>Pseudomonadati</taxon>
        <taxon>Bacteroidota</taxon>
        <taxon>Flavobacteriia</taxon>
        <taxon>Flavobacteriales</taxon>
        <taxon>Flavobacteriaceae</taxon>
        <taxon>Pelagihabitans</taxon>
    </lineage>
</organism>
<evidence type="ECO:0008006" key="3">
    <source>
        <dbReference type="Google" id="ProtNLM"/>
    </source>
</evidence>
<proteinExistence type="predicted"/>
<dbReference type="EMBL" id="VIKU02000002">
    <property type="protein sequence ID" value="NHF59707.1"/>
    <property type="molecule type" value="Genomic_DNA"/>
</dbReference>
<dbReference type="PROSITE" id="PS51257">
    <property type="entry name" value="PROKAR_LIPOPROTEIN"/>
    <property type="match status" value="1"/>
</dbReference>
<keyword evidence="2" id="KW-1185">Reference proteome</keyword>
<sequence length="210" mass="24799">MKKITLILGIIFMTSCSSTRFVDSWKNEEIVAFRPKKLLVIGMTDNLTARKIFEEELKKEFTKRGINAHESTTVLEESFTDAQRSEREIEMMKEKLVDEGFDAVAITAVVGVDDKRNYRSDYYTFGYDWYRFGRYYYRFQRVYYTPGYYNDYKVYHVETSIYNIEEDTEKSLVWVGTLNIVDPYSITATVNDYVARITKQLEREGIIDPL</sequence>
<name>A0A967ATL9_9FLAO</name>
<dbReference type="AlphaFoldDB" id="A0A967ATL9"/>
<comment type="caution">
    <text evidence="1">The sequence shown here is derived from an EMBL/GenBank/DDBJ whole genome shotgun (WGS) entry which is preliminary data.</text>
</comment>
<evidence type="ECO:0000313" key="2">
    <source>
        <dbReference type="Proteomes" id="UP000707206"/>
    </source>
</evidence>